<gene>
    <name evidence="3" type="ORF">SAMN05444281_2113</name>
</gene>
<accession>A0A1M5W0N0</accession>
<dbReference type="EMBL" id="FQXQ01000004">
    <property type="protein sequence ID" value="SHH81139.1"/>
    <property type="molecule type" value="Genomic_DNA"/>
</dbReference>
<dbReference type="OrthoDB" id="750023at2"/>
<sequence>MKKLYLFIASCFLASIAVNAANTNNRYNNQTPFIFIENGVEYAVFNNGEFDFNIIHQPKANINIRTRNINLSFNTGYNYEPYIQKDRYGAIVQIERTPIYYNRYGKVTRIGSVLINYNHHGWVSNIGNLNIYYTNHGTIYNRRGYINHHNINYKPCYFAYKRPNHRRSIVHTKPYRRNNFVREHYNYKAKEHKDNYKKKHKYSHKNNSSEKNKSKYNKKEFKKQTNNKKEAYRGNSNSYRRTSSSNDSKYVTTNDNSSKKNKRR</sequence>
<evidence type="ECO:0008006" key="5">
    <source>
        <dbReference type="Google" id="ProtNLM"/>
    </source>
</evidence>
<protein>
    <recommendedName>
        <fullName evidence="5">WG containing repeat-containing protein</fullName>
    </recommendedName>
</protein>
<evidence type="ECO:0000313" key="4">
    <source>
        <dbReference type="Proteomes" id="UP000184109"/>
    </source>
</evidence>
<feature type="chain" id="PRO_5011979765" description="WG containing repeat-containing protein" evidence="2">
    <location>
        <begin position="21"/>
        <end position="264"/>
    </location>
</feature>
<evidence type="ECO:0000256" key="1">
    <source>
        <dbReference type="SAM" id="MobiDB-lite"/>
    </source>
</evidence>
<keyword evidence="2" id="KW-0732">Signal</keyword>
<feature type="compositionally biased region" description="Basic residues" evidence="1">
    <location>
        <begin position="195"/>
        <end position="204"/>
    </location>
</feature>
<proteinExistence type="predicted"/>
<evidence type="ECO:0000256" key="2">
    <source>
        <dbReference type="SAM" id="SignalP"/>
    </source>
</evidence>
<feature type="compositionally biased region" description="Basic and acidic residues" evidence="1">
    <location>
        <begin position="207"/>
        <end position="232"/>
    </location>
</feature>
<feature type="region of interest" description="Disordered" evidence="1">
    <location>
        <begin position="187"/>
        <end position="264"/>
    </location>
</feature>
<name>A0A1M5W0N0_9FLAO</name>
<feature type="signal peptide" evidence="2">
    <location>
        <begin position="1"/>
        <end position="20"/>
    </location>
</feature>
<dbReference type="RefSeq" id="WP_073121278.1">
    <property type="nucleotide sequence ID" value="NZ_BMEN01000004.1"/>
</dbReference>
<dbReference type="STRING" id="1195760.SAMN05444281_2113"/>
<evidence type="ECO:0000313" key="3">
    <source>
        <dbReference type="EMBL" id="SHH81139.1"/>
    </source>
</evidence>
<feature type="compositionally biased region" description="Low complexity" evidence="1">
    <location>
        <begin position="233"/>
        <end position="248"/>
    </location>
</feature>
<keyword evidence="4" id="KW-1185">Reference proteome</keyword>
<dbReference type="AlphaFoldDB" id="A0A1M5W0N0"/>
<dbReference type="Proteomes" id="UP000184109">
    <property type="component" value="Unassembled WGS sequence"/>
</dbReference>
<reference evidence="4" key="1">
    <citation type="submission" date="2016-11" db="EMBL/GenBank/DDBJ databases">
        <authorList>
            <person name="Varghese N."/>
            <person name="Submissions S."/>
        </authorList>
    </citation>
    <scope>NUCLEOTIDE SEQUENCE [LARGE SCALE GENOMIC DNA]</scope>
    <source>
        <strain evidence="4">DSM 100572</strain>
    </source>
</reference>
<organism evidence="3 4">
    <name type="scientific">Wenyingzhuangia marina</name>
    <dbReference type="NCBI Taxonomy" id="1195760"/>
    <lineage>
        <taxon>Bacteria</taxon>
        <taxon>Pseudomonadati</taxon>
        <taxon>Bacteroidota</taxon>
        <taxon>Flavobacteriia</taxon>
        <taxon>Flavobacteriales</taxon>
        <taxon>Flavobacteriaceae</taxon>
        <taxon>Wenyingzhuangia</taxon>
    </lineage>
</organism>